<dbReference type="GeneID" id="24724564"/>
<dbReference type="InterPro" id="IPR007791">
    <property type="entry name" value="DjlA_N"/>
</dbReference>
<dbReference type="OrthoDB" id="32406at10239"/>
<dbReference type="Proteomes" id="UP000030324">
    <property type="component" value="Segment"/>
</dbReference>
<evidence type="ECO:0000313" key="3">
    <source>
        <dbReference type="Proteomes" id="UP000030324"/>
    </source>
</evidence>
<feature type="domain" description="Co-chaperone DjlA N-terminal" evidence="1">
    <location>
        <begin position="33"/>
        <end position="143"/>
    </location>
</feature>
<reference evidence="2 3" key="1">
    <citation type="journal article" date="2015" name="Genome Announc.">
        <title>Complete Genome Sequence of Enterotoxigenic Escherichia coli N4-Like Podophage Pollock.</title>
        <authorList>
            <person name="Patel R.S."/>
            <person name="Lessor L.E."/>
            <person name="Hernandez A.C."/>
            <person name="Kuty Everett G.F."/>
        </authorList>
    </citation>
    <scope>NUCLEOTIDE SEQUENCE [LARGE SCALE GENOMIC DNA]</scope>
</reference>
<dbReference type="EMBL" id="KM236242">
    <property type="protein sequence ID" value="AIX12386.1"/>
    <property type="molecule type" value="Genomic_DNA"/>
</dbReference>
<proteinExistence type="predicted"/>
<dbReference type="Gene3D" id="1.10.3680.10">
    <property type="entry name" value="TerB-like"/>
    <property type="match status" value="1"/>
</dbReference>
<accession>A0A0A0YQV8</accession>
<dbReference type="KEGG" id="vg:24724564"/>
<keyword evidence="3" id="KW-1185">Reference proteome</keyword>
<protein>
    <submittedName>
        <fullName evidence="2">TciA</fullName>
    </submittedName>
</protein>
<name>A0A0A0YQV8_9CAUD</name>
<dbReference type="Pfam" id="PF05099">
    <property type="entry name" value="TerB"/>
    <property type="match status" value="1"/>
</dbReference>
<evidence type="ECO:0000259" key="1">
    <source>
        <dbReference type="Pfam" id="PF05099"/>
    </source>
</evidence>
<dbReference type="SUPFAM" id="SSF158682">
    <property type="entry name" value="TerB-like"/>
    <property type="match status" value="1"/>
</dbReference>
<dbReference type="InterPro" id="IPR029024">
    <property type="entry name" value="TerB-like"/>
</dbReference>
<gene>
    <name evidence="2" type="ORF">CPT_Pollock27</name>
</gene>
<organism evidence="2 3">
    <name type="scientific">Escherichia phage Pollock</name>
    <dbReference type="NCBI Taxonomy" id="1540097"/>
    <lineage>
        <taxon>Viruses</taxon>
        <taxon>Duplodnaviria</taxon>
        <taxon>Heunggongvirae</taxon>
        <taxon>Uroviricota</taxon>
        <taxon>Caudoviricetes</taxon>
        <taxon>Schitoviridae</taxon>
        <taxon>Humphriesvirinae</taxon>
        <taxon>Pollockvirus</taxon>
        <taxon>Pollockvirus pollock</taxon>
    </lineage>
</organism>
<dbReference type="RefSeq" id="YP_009152128.1">
    <property type="nucleotide sequence ID" value="NC_027381.1"/>
</dbReference>
<sequence length="149" mass="16484">MGLFGFGKKKVSQKVEQMRATAGKMENKDIVEAGIAVMVGVAFADKSCSDEEIEILENIIESDDTFAEWRSETQAMTNKWISKFQKFHRGAMMDLEKEFNDLKGDPAGQKRALLCGIAVAEDDEGMGAEEKAFLEKVAGWAGIRLDTLL</sequence>
<evidence type="ECO:0000313" key="2">
    <source>
        <dbReference type="EMBL" id="AIX12386.1"/>
    </source>
</evidence>